<keyword evidence="1" id="KW-0812">Transmembrane</keyword>
<protein>
    <submittedName>
        <fullName evidence="2">Uncharacterized protein</fullName>
    </submittedName>
</protein>
<dbReference type="AlphaFoldDB" id="A0A1F6E5M5"/>
<accession>A0A1F6E5M5</accession>
<keyword evidence="1" id="KW-1133">Transmembrane helix</keyword>
<dbReference type="Proteomes" id="UP000176914">
    <property type="component" value="Unassembled WGS sequence"/>
</dbReference>
<evidence type="ECO:0000313" key="3">
    <source>
        <dbReference type="Proteomes" id="UP000176914"/>
    </source>
</evidence>
<organism evidence="2 3">
    <name type="scientific">Candidatus Kaiserbacteria bacterium RIFCSPHIGHO2_02_FULL_55_25</name>
    <dbReference type="NCBI Taxonomy" id="1798498"/>
    <lineage>
        <taxon>Bacteria</taxon>
        <taxon>Candidatus Kaiseribacteriota</taxon>
    </lineage>
</organism>
<dbReference type="EMBL" id="MFLL01000025">
    <property type="protein sequence ID" value="OGG68931.1"/>
    <property type="molecule type" value="Genomic_DNA"/>
</dbReference>
<evidence type="ECO:0000256" key="1">
    <source>
        <dbReference type="SAM" id="Phobius"/>
    </source>
</evidence>
<reference evidence="2 3" key="1">
    <citation type="journal article" date="2016" name="Nat. Commun.">
        <title>Thousands of microbial genomes shed light on interconnected biogeochemical processes in an aquifer system.</title>
        <authorList>
            <person name="Anantharaman K."/>
            <person name="Brown C.T."/>
            <person name="Hug L.A."/>
            <person name="Sharon I."/>
            <person name="Castelle C.J."/>
            <person name="Probst A.J."/>
            <person name="Thomas B.C."/>
            <person name="Singh A."/>
            <person name="Wilkins M.J."/>
            <person name="Karaoz U."/>
            <person name="Brodie E.L."/>
            <person name="Williams K.H."/>
            <person name="Hubbard S.S."/>
            <person name="Banfield J.F."/>
        </authorList>
    </citation>
    <scope>NUCLEOTIDE SEQUENCE [LARGE SCALE GENOMIC DNA]</scope>
</reference>
<evidence type="ECO:0000313" key="2">
    <source>
        <dbReference type="EMBL" id="OGG68931.1"/>
    </source>
</evidence>
<name>A0A1F6E5M5_9BACT</name>
<sequence length="98" mass="11574">MEHDDLLRETYRLTLENNKMLHRMRRNAFWGGLLKFIMYAAFLLVPVWLYMQYLAPVVDQMFKTAQQIQGTGAQASAQFTDLQNAWQQFSQKFNPSQP</sequence>
<keyword evidence="1" id="KW-0472">Membrane</keyword>
<comment type="caution">
    <text evidence="2">The sequence shown here is derived from an EMBL/GenBank/DDBJ whole genome shotgun (WGS) entry which is preliminary data.</text>
</comment>
<gene>
    <name evidence="2" type="ORF">A3C20_01690</name>
</gene>
<feature type="transmembrane region" description="Helical" evidence="1">
    <location>
        <begin position="28"/>
        <end position="51"/>
    </location>
</feature>
<proteinExistence type="predicted"/>